<comment type="caution">
    <text evidence="4">The sequence shown here is derived from an EMBL/GenBank/DDBJ whole genome shotgun (WGS) entry which is preliminary data.</text>
</comment>
<name>A0A0P7W3E5_9RHOB</name>
<organism evidence="4 5">
    <name type="scientific">Roseibaca calidilacus</name>
    <dbReference type="NCBI Taxonomy" id="1666912"/>
    <lineage>
        <taxon>Bacteria</taxon>
        <taxon>Pseudomonadati</taxon>
        <taxon>Pseudomonadota</taxon>
        <taxon>Alphaproteobacteria</taxon>
        <taxon>Rhodobacterales</taxon>
        <taxon>Paracoccaceae</taxon>
        <taxon>Roseinatronobacter</taxon>
    </lineage>
</organism>
<dbReference type="STRING" id="1666912.Ga0058931_3095"/>
<evidence type="ECO:0000313" key="3">
    <source>
        <dbReference type="EMBL" id="CUX83628.1"/>
    </source>
</evidence>
<feature type="domain" description="AB hydrolase-1" evidence="2">
    <location>
        <begin position="68"/>
        <end position="227"/>
    </location>
</feature>
<dbReference type="InterPro" id="IPR029058">
    <property type="entry name" value="AB_hydrolase_fold"/>
</dbReference>
<reference evidence="4 5" key="1">
    <citation type="submission" date="2015-09" db="EMBL/GenBank/DDBJ databases">
        <title>Identification and resolution of microdiversity through metagenomic sequencing of parallel consortia.</title>
        <authorList>
            <person name="Nelson W.C."/>
            <person name="Romine M.F."/>
            <person name="Lindemann S.R."/>
        </authorList>
    </citation>
    <scope>NUCLEOTIDE SEQUENCE [LARGE SCALE GENOMIC DNA]</scope>
    <source>
        <strain evidence="4">HL-91</strain>
    </source>
</reference>
<evidence type="ECO:0000259" key="2">
    <source>
        <dbReference type="Pfam" id="PF12697"/>
    </source>
</evidence>
<dbReference type="GO" id="GO:0016787">
    <property type="term" value="F:hydrolase activity"/>
    <property type="evidence" value="ECO:0007669"/>
    <property type="project" value="UniProtKB-KW"/>
</dbReference>
<accession>A0A0P7W3E5</accession>
<dbReference type="AlphaFoldDB" id="A0A0P7W3E5"/>
<dbReference type="PANTHER" id="PTHR48081">
    <property type="entry name" value="AB HYDROLASE SUPERFAMILY PROTEIN C4A8.06C"/>
    <property type="match status" value="1"/>
</dbReference>
<keyword evidence="6" id="KW-1185">Reference proteome</keyword>
<keyword evidence="1 3" id="KW-0378">Hydrolase</keyword>
<reference evidence="3 6" key="2">
    <citation type="submission" date="2016-01" db="EMBL/GenBank/DDBJ databases">
        <authorList>
            <person name="Varghese N."/>
        </authorList>
    </citation>
    <scope>NUCLEOTIDE SEQUENCE [LARGE SCALE GENOMIC DNA]</scope>
    <source>
        <strain evidence="3 6">HL-91</strain>
    </source>
</reference>
<dbReference type="PANTHER" id="PTHR48081:SF33">
    <property type="entry name" value="KYNURENINE FORMAMIDASE"/>
    <property type="match status" value="1"/>
</dbReference>
<dbReference type="EMBL" id="LJSG01000016">
    <property type="protein sequence ID" value="KPP90826.1"/>
    <property type="molecule type" value="Genomic_DNA"/>
</dbReference>
<dbReference type="SUPFAM" id="SSF53474">
    <property type="entry name" value="alpha/beta-Hydrolases"/>
    <property type="match status" value="1"/>
</dbReference>
<dbReference type="Proteomes" id="UP000050413">
    <property type="component" value="Unassembled WGS sequence"/>
</dbReference>
<protein>
    <submittedName>
        <fullName evidence="3">Alpha/beta hydrolase family protein</fullName>
    </submittedName>
    <submittedName>
        <fullName evidence="4">CE10 family esterase</fullName>
    </submittedName>
</protein>
<dbReference type="PATRIC" id="fig|1666912.4.peg.2808"/>
<dbReference type="Gene3D" id="3.40.50.1820">
    <property type="entry name" value="alpha/beta hydrolase"/>
    <property type="match status" value="1"/>
</dbReference>
<dbReference type="EMBL" id="FBYC01000004">
    <property type="protein sequence ID" value="CUX83628.1"/>
    <property type="molecule type" value="Genomic_DNA"/>
</dbReference>
<evidence type="ECO:0000256" key="1">
    <source>
        <dbReference type="ARBA" id="ARBA00022801"/>
    </source>
</evidence>
<proteinExistence type="predicted"/>
<dbReference type="InterPro" id="IPR050300">
    <property type="entry name" value="GDXG_lipolytic_enzyme"/>
</dbReference>
<dbReference type="RefSeq" id="WP_218055483.1">
    <property type="nucleotide sequence ID" value="NZ_FBYC01000004.1"/>
</dbReference>
<sequence>MTGLIDWDAAFENGAHIPGGSEYPGRWQALAADYRATAHARFDLPYGPGGRERFDLFLPDGAPKGLAVFVHGGYWKAFDKSTWSHLAQGAVARGWAMALPSYTLAPEATLAQMTAQIARAVAAARAEVPGPVRLAGHSAGGHLVARMLCADQPDLAERAVSISGLHDLRPLLHTKMNDILCLTPDMAQAESPALQPQRPGTHLTVWVGGHERPEFLRQSALMREAWPGTRLVVDGDFHHFNVISAMADPASPLTDAILQDVP</sequence>
<dbReference type="Pfam" id="PF12697">
    <property type="entry name" value="Abhydrolase_6"/>
    <property type="match status" value="1"/>
</dbReference>
<evidence type="ECO:0000313" key="6">
    <source>
        <dbReference type="Proteomes" id="UP000182045"/>
    </source>
</evidence>
<evidence type="ECO:0000313" key="5">
    <source>
        <dbReference type="Proteomes" id="UP000050413"/>
    </source>
</evidence>
<evidence type="ECO:0000313" key="4">
    <source>
        <dbReference type="EMBL" id="KPP90826.1"/>
    </source>
</evidence>
<gene>
    <name evidence="3" type="ORF">Ga0058931_3095</name>
    <name evidence="4" type="ORF">HLUCCA05_05275</name>
</gene>
<dbReference type="Proteomes" id="UP000182045">
    <property type="component" value="Unassembled WGS sequence"/>
</dbReference>
<dbReference type="InterPro" id="IPR000073">
    <property type="entry name" value="AB_hydrolase_1"/>
</dbReference>